<organism evidence="1 2">
    <name type="scientific">Streptomyces mirabilis</name>
    <dbReference type="NCBI Taxonomy" id="68239"/>
    <lineage>
        <taxon>Bacteria</taxon>
        <taxon>Bacillati</taxon>
        <taxon>Actinomycetota</taxon>
        <taxon>Actinomycetes</taxon>
        <taxon>Kitasatosporales</taxon>
        <taxon>Streptomycetaceae</taxon>
        <taxon>Streptomyces</taxon>
    </lineage>
</organism>
<dbReference type="EMBL" id="JARAKF010000001">
    <property type="protein sequence ID" value="MDU9000134.1"/>
    <property type="molecule type" value="Genomic_DNA"/>
</dbReference>
<reference evidence="1 2" key="1">
    <citation type="submission" date="2023-02" db="EMBL/GenBank/DDBJ databases">
        <authorList>
            <person name="Maleckis M."/>
        </authorList>
    </citation>
    <scope>NUCLEOTIDE SEQUENCE [LARGE SCALE GENOMIC DNA]</scope>
    <source>
        <strain evidence="1 2">P8-A2</strain>
    </source>
</reference>
<evidence type="ECO:0000313" key="2">
    <source>
        <dbReference type="Proteomes" id="UP001257627"/>
    </source>
</evidence>
<name>A0ABU3V312_9ACTN</name>
<dbReference type="RefSeq" id="WP_316736821.1">
    <property type="nucleotide sequence ID" value="NZ_JARAKF010000001.1"/>
</dbReference>
<comment type="caution">
    <text evidence="1">The sequence shown here is derived from an EMBL/GenBank/DDBJ whole genome shotgun (WGS) entry which is preliminary data.</text>
</comment>
<sequence>MFHETARDPRSDRALRAQAVLPGTAGDEVKVLDPAALGGEDRVLAGALPPARGITEIKADVAERYGVTLNDGDGRWTAAEATRILEQLACVPEWDLGVLRDCWMYREGDLSSPLGRVEANSHYKWNDAKDGENVYGYTDVKHIHFYDAAFDKRVFFEARENFPLLHELGHLRAEATLVRGNRRAFLDGVDRVLALHGEAVAQADRFVPTDADAPKVREFVLRLHGRWTSDYARLREHLESLRRDFDDLWAYTDVFERYGVSRDEMAGWGRVVNGARNACEDLGGWAYGVGKEIDEEIKAYGDLLLAKATFGTPGLRAQCLGFLKVCDMLFAETPKVLRQALAYGGSARYLEYFQWVVRASGFNPFTEYSKVSRAEWFAETYELAVLDPGELARLSGPMAEWFVTRRLAFPLHLHPYTADDLLPP</sequence>
<keyword evidence="2" id="KW-1185">Reference proteome</keyword>
<evidence type="ECO:0000313" key="1">
    <source>
        <dbReference type="EMBL" id="MDU9000134.1"/>
    </source>
</evidence>
<dbReference type="Proteomes" id="UP001257627">
    <property type="component" value="Unassembled WGS sequence"/>
</dbReference>
<proteinExistence type="predicted"/>
<gene>
    <name evidence="1" type="ORF">PU648_49025</name>
</gene>
<accession>A0ABU3V312</accession>
<protein>
    <submittedName>
        <fullName evidence="1">Uncharacterized protein</fullName>
    </submittedName>
</protein>